<evidence type="ECO:0000313" key="2">
    <source>
        <dbReference type="EMBL" id="ASP37843.1"/>
    </source>
</evidence>
<dbReference type="EMBL" id="CP022530">
    <property type="protein sequence ID" value="ASP37843.1"/>
    <property type="molecule type" value="Genomic_DNA"/>
</dbReference>
<dbReference type="Gene3D" id="3.40.630.30">
    <property type="match status" value="1"/>
</dbReference>
<proteinExistence type="predicted"/>
<feature type="domain" description="N-acetyltransferase" evidence="1">
    <location>
        <begin position="8"/>
        <end position="154"/>
    </location>
</feature>
<dbReference type="Proteomes" id="UP000202440">
    <property type="component" value="Chromosome"/>
</dbReference>
<reference evidence="2 3" key="1">
    <citation type="submission" date="2017-07" db="EMBL/GenBank/DDBJ databases">
        <title>Annotated genome sequence of Bacterioplanes sanyensis isolated from Red Sea.</title>
        <authorList>
            <person name="Rehman Z.U."/>
        </authorList>
    </citation>
    <scope>NUCLEOTIDE SEQUENCE [LARGE SCALE GENOMIC DNA]</scope>
    <source>
        <strain evidence="2 3">NV9</strain>
    </source>
</reference>
<dbReference type="InterPro" id="IPR016181">
    <property type="entry name" value="Acyl_CoA_acyltransferase"/>
</dbReference>
<dbReference type="PROSITE" id="PS51186">
    <property type="entry name" value="GNAT"/>
    <property type="match status" value="1"/>
</dbReference>
<dbReference type="Pfam" id="PF13673">
    <property type="entry name" value="Acetyltransf_10"/>
    <property type="match status" value="1"/>
</dbReference>
<accession>A0A222FHZ3</accession>
<dbReference type="GO" id="GO:0016747">
    <property type="term" value="F:acyltransferase activity, transferring groups other than amino-acyl groups"/>
    <property type="evidence" value="ECO:0007669"/>
    <property type="project" value="InterPro"/>
</dbReference>
<keyword evidence="3" id="KW-1185">Reference proteome</keyword>
<name>A0A222FHZ3_9GAMM</name>
<evidence type="ECO:0000313" key="3">
    <source>
        <dbReference type="Proteomes" id="UP000202440"/>
    </source>
</evidence>
<organism evidence="2 3">
    <name type="scientific">Bacterioplanes sanyensis</name>
    <dbReference type="NCBI Taxonomy" id="1249553"/>
    <lineage>
        <taxon>Bacteria</taxon>
        <taxon>Pseudomonadati</taxon>
        <taxon>Pseudomonadota</taxon>
        <taxon>Gammaproteobacteria</taxon>
        <taxon>Oceanospirillales</taxon>
        <taxon>Oceanospirillaceae</taxon>
        <taxon>Bacterioplanes</taxon>
    </lineage>
</organism>
<dbReference type="RefSeq" id="WP_094059052.1">
    <property type="nucleotide sequence ID" value="NZ_CP022530.1"/>
</dbReference>
<dbReference type="KEGG" id="bsan:CHH28_03760"/>
<dbReference type="OrthoDB" id="9797456at2"/>
<gene>
    <name evidence="2" type="ORF">CHH28_03760</name>
</gene>
<evidence type="ECO:0000259" key="1">
    <source>
        <dbReference type="PROSITE" id="PS51186"/>
    </source>
</evidence>
<protein>
    <submittedName>
        <fullName evidence="2">GNAT family N-acetyltransferase</fullName>
    </submittedName>
</protein>
<dbReference type="CDD" id="cd04301">
    <property type="entry name" value="NAT_SF"/>
    <property type="match status" value="1"/>
</dbReference>
<keyword evidence="2" id="KW-0808">Transferase</keyword>
<dbReference type="SUPFAM" id="SSF55729">
    <property type="entry name" value="Acyl-CoA N-acyltransferases (Nat)"/>
    <property type="match status" value="1"/>
</dbReference>
<sequence>MLELSLIKLLQNHDPNIAQEIYQLFQQSYSIESELIEAEYFPPLHRSSKNIASSNTQFYGLADSQGFIGAIEVMSEEENLDICSLVVSPRAFRRGVATQLLDYVLTNLHWRNATVSTACANKPAVNLYLQQGFSIVSQSLIPEGIEVVHFKKLAV</sequence>
<dbReference type="InterPro" id="IPR000182">
    <property type="entry name" value="GNAT_dom"/>
</dbReference>
<dbReference type="AlphaFoldDB" id="A0A222FHZ3"/>